<keyword evidence="7" id="KW-0067">ATP-binding</keyword>
<dbReference type="InterPro" id="IPR003594">
    <property type="entry name" value="HATPase_dom"/>
</dbReference>
<keyword evidence="3" id="KW-0597">Phosphoprotein</keyword>
<dbReference type="Gene3D" id="1.10.287.130">
    <property type="match status" value="1"/>
</dbReference>
<keyword evidence="5" id="KW-0547">Nucleotide-binding</keyword>
<proteinExistence type="predicted"/>
<feature type="domain" description="Histidine kinase" evidence="10">
    <location>
        <begin position="244"/>
        <end position="459"/>
    </location>
</feature>
<dbReference type="Gene3D" id="3.30.565.10">
    <property type="entry name" value="Histidine kinase-like ATPase, C-terminal domain"/>
    <property type="match status" value="1"/>
</dbReference>
<evidence type="ECO:0000256" key="7">
    <source>
        <dbReference type="ARBA" id="ARBA00022840"/>
    </source>
</evidence>
<dbReference type="OrthoDB" id="9789238at2"/>
<dbReference type="eggNOG" id="COG4191">
    <property type="taxonomic scope" value="Bacteria"/>
</dbReference>
<dbReference type="Gene3D" id="6.10.250.2580">
    <property type="match status" value="1"/>
</dbReference>
<dbReference type="InterPro" id="IPR007891">
    <property type="entry name" value="CHASE3"/>
</dbReference>
<dbReference type="KEGG" id="rpc:RPC_4627"/>
<dbReference type="STRING" id="316056.RPC_4627"/>
<dbReference type="SMART" id="SM00387">
    <property type="entry name" value="HATPase_c"/>
    <property type="match status" value="1"/>
</dbReference>
<dbReference type="SUPFAM" id="SSF55874">
    <property type="entry name" value="ATPase domain of HSP90 chaperone/DNA topoisomerase II/histidine kinase"/>
    <property type="match status" value="1"/>
</dbReference>
<dbReference type="Pfam" id="PF02518">
    <property type="entry name" value="HATPase_c"/>
    <property type="match status" value="1"/>
</dbReference>
<feature type="transmembrane region" description="Helical" evidence="9">
    <location>
        <begin position="182"/>
        <end position="206"/>
    </location>
</feature>
<accession>Q20XI7</accession>
<dbReference type="SUPFAM" id="SSF47384">
    <property type="entry name" value="Homodimeric domain of signal transducing histidine kinase"/>
    <property type="match status" value="1"/>
</dbReference>
<evidence type="ECO:0000256" key="2">
    <source>
        <dbReference type="ARBA" id="ARBA00012438"/>
    </source>
</evidence>
<evidence type="ECO:0000259" key="10">
    <source>
        <dbReference type="PROSITE" id="PS50109"/>
    </source>
</evidence>
<dbReference type="Pfam" id="PF00512">
    <property type="entry name" value="HisKA"/>
    <property type="match status" value="1"/>
</dbReference>
<keyword evidence="9" id="KW-0472">Membrane</keyword>
<evidence type="ECO:0000256" key="3">
    <source>
        <dbReference type="ARBA" id="ARBA00022553"/>
    </source>
</evidence>
<evidence type="ECO:0000256" key="4">
    <source>
        <dbReference type="ARBA" id="ARBA00022679"/>
    </source>
</evidence>
<dbReference type="GO" id="GO:0000155">
    <property type="term" value="F:phosphorelay sensor kinase activity"/>
    <property type="evidence" value="ECO:0007669"/>
    <property type="project" value="InterPro"/>
</dbReference>
<dbReference type="PANTHER" id="PTHR43065:SF10">
    <property type="entry name" value="PEROXIDE STRESS-ACTIVATED HISTIDINE KINASE MAK3"/>
    <property type="match status" value="1"/>
</dbReference>
<dbReference type="RefSeq" id="WP_011475026.1">
    <property type="nucleotide sequence ID" value="NC_007925.1"/>
</dbReference>
<name>Q20XI7_RHOPB</name>
<dbReference type="InterPro" id="IPR003661">
    <property type="entry name" value="HisK_dim/P_dom"/>
</dbReference>
<dbReference type="PANTHER" id="PTHR43065">
    <property type="entry name" value="SENSOR HISTIDINE KINASE"/>
    <property type="match status" value="1"/>
</dbReference>
<keyword evidence="9" id="KW-1133">Transmembrane helix</keyword>
<comment type="catalytic activity">
    <reaction evidence="1">
        <text>ATP + protein L-histidine = ADP + protein N-phospho-L-histidine.</text>
        <dbReference type="EC" id="2.7.13.3"/>
    </reaction>
</comment>
<sequence>MRLRSHTATGWAAWLLAAALAMCVVATVALAYSLMQIRDNSSWVRHTNDVLRLIAGIERAVLQAESGERGYLLTHVGEYREAYENAKAALPHAIDELATVIGDNDEQQHNLATVRSSIEMRLAQLQRVVELAQDDLQTSLAILEQARVDLLTQRIEQGLSTMTKLEQALLKERQRNFERSNFTAAAVATCLVILALASGCVGAFLIERQRTMARQQASDNRLRELQTELLHVARLGTMGEMSAALAHELNQPLAAIANYLKGSRRLLQDSSDKSAERIRNALDKAAEQALRAGEVIQRLRQFVSRGETEKSNERLDRIVDDALALALVVAKDRAVAVSLSLDPSAQHVLVDKVQIQQLLLNLIRNALEAMEHQTPRELKISSTRCDDGMIEVTVADNGPGIDPELADRLFLPFMTTKSTGMGVGLSLCRTIVTAHGGGIQAEPQPGGGTAFRFTIPGAAPS</sequence>
<evidence type="ECO:0000313" key="11">
    <source>
        <dbReference type="EMBL" id="ABD90149.1"/>
    </source>
</evidence>
<dbReference type="HOGENOM" id="CLU_577302_0_0_5"/>
<evidence type="ECO:0000256" key="9">
    <source>
        <dbReference type="SAM" id="Phobius"/>
    </source>
</evidence>
<reference evidence="11" key="1">
    <citation type="submission" date="2006-03" db="EMBL/GenBank/DDBJ databases">
        <title>Complete sequence of Rhodopseudomonas palustris BisB18.</title>
        <authorList>
            <consortium name="US DOE Joint Genome Institute"/>
            <person name="Copeland A."/>
            <person name="Lucas S."/>
            <person name="Lapidus A."/>
            <person name="Barry K."/>
            <person name="Detter J.C."/>
            <person name="Glavina del Rio T."/>
            <person name="Hammon N."/>
            <person name="Israni S."/>
            <person name="Dalin E."/>
            <person name="Tice H."/>
            <person name="Pitluck S."/>
            <person name="Chain P."/>
            <person name="Malfatti S."/>
            <person name="Shin M."/>
            <person name="Vergez L."/>
            <person name="Schmutz J."/>
            <person name="Larimer F."/>
            <person name="Land M."/>
            <person name="Hauser L."/>
            <person name="Pelletier D.A."/>
            <person name="Kyrpides N."/>
            <person name="Anderson I."/>
            <person name="Oda Y."/>
            <person name="Harwood C.S."/>
            <person name="Richardson P."/>
        </authorList>
    </citation>
    <scope>NUCLEOTIDE SEQUENCE [LARGE SCALE GENOMIC DNA]</scope>
    <source>
        <strain evidence="11">BisB18</strain>
    </source>
</reference>
<dbReference type="FunFam" id="1.10.287.130:FF:000055">
    <property type="entry name" value="Two-component sensor histidine kinase"/>
    <property type="match status" value="1"/>
</dbReference>
<dbReference type="CDD" id="cd00082">
    <property type="entry name" value="HisKA"/>
    <property type="match status" value="1"/>
</dbReference>
<evidence type="ECO:0000256" key="5">
    <source>
        <dbReference type="ARBA" id="ARBA00022741"/>
    </source>
</evidence>
<dbReference type="EC" id="2.7.13.3" evidence="2"/>
<dbReference type="EMBL" id="CP000301">
    <property type="protein sequence ID" value="ABD90149.1"/>
    <property type="molecule type" value="Genomic_DNA"/>
</dbReference>
<keyword evidence="4 11" id="KW-0808">Transferase</keyword>
<dbReference type="SMART" id="SM00388">
    <property type="entry name" value="HisKA"/>
    <property type="match status" value="1"/>
</dbReference>
<dbReference type="eggNOG" id="COG5278">
    <property type="taxonomic scope" value="Bacteria"/>
</dbReference>
<organism evidence="11">
    <name type="scientific">Rhodopseudomonas palustris (strain BisB18)</name>
    <dbReference type="NCBI Taxonomy" id="316056"/>
    <lineage>
        <taxon>Bacteria</taxon>
        <taxon>Pseudomonadati</taxon>
        <taxon>Pseudomonadota</taxon>
        <taxon>Alphaproteobacteria</taxon>
        <taxon>Hyphomicrobiales</taxon>
        <taxon>Nitrobacteraceae</taxon>
        <taxon>Rhodopseudomonas</taxon>
    </lineage>
</organism>
<keyword evidence="8" id="KW-0902">Two-component regulatory system</keyword>
<dbReference type="InterPro" id="IPR005467">
    <property type="entry name" value="His_kinase_dom"/>
</dbReference>
<evidence type="ECO:0000256" key="6">
    <source>
        <dbReference type="ARBA" id="ARBA00022777"/>
    </source>
</evidence>
<keyword evidence="9" id="KW-0812">Transmembrane</keyword>
<dbReference type="PRINTS" id="PR00344">
    <property type="entry name" value="BCTRLSENSOR"/>
</dbReference>
<dbReference type="InterPro" id="IPR004358">
    <property type="entry name" value="Sig_transdc_His_kin-like_C"/>
</dbReference>
<protein>
    <recommendedName>
        <fullName evidence="2">histidine kinase</fullName>
        <ecNumber evidence="2">2.7.13.3</ecNumber>
    </recommendedName>
</protein>
<evidence type="ECO:0000256" key="8">
    <source>
        <dbReference type="ARBA" id="ARBA00023012"/>
    </source>
</evidence>
<dbReference type="AlphaFoldDB" id="Q20XI7"/>
<keyword evidence="6 11" id="KW-0418">Kinase</keyword>
<gene>
    <name evidence="11" type="ordered locus">RPC_4627</name>
</gene>
<dbReference type="CDD" id="cd19410">
    <property type="entry name" value="HK9-like_sensor"/>
    <property type="match status" value="1"/>
</dbReference>
<dbReference type="GO" id="GO:0005524">
    <property type="term" value="F:ATP binding"/>
    <property type="evidence" value="ECO:0007669"/>
    <property type="project" value="UniProtKB-KW"/>
</dbReference>
<evidence type="ECO:0000256" key="1">
    <source>
        <dbReference type="ARBA" id="ARBA00000085"/>
    </source>
</evidence>
<dbReference type="InterPro" id="IPR036097">
    <property type="entry name" value="HisK_dim/P_sf"/>
</dbReference>
<dbReference type="PROSITE" id="PS50109">
    <property type="entry name" value="HIS_KIN"/>
    <property type="match status" value="1"/>
</dbReference>
<dbReference type="InterPro" id="IPR036890">
    <property type="entry name" value="HATPase_C_sf"/>
</dbReference>
<dbReference type="Pfam" id="PF05227">
    <property type="entry name" value="CHASE3"/>
    <property type="match status" value="1"/>
</dbReference>